<evidence type="ECO:0000256" key="1">
    <source>
        <dbReference type="SAM" id="MobiDB-lite"/>
    </source>
</evidence>
<gene>
    <name evidence="3" type="ORF">M407DRAFT_17577</name>
</gene>
<proteinExistence type="predicted"/>
<protein>
    <submittedName>
        <fullName evidence="3">Uncharacterized protein</fullName>
    </submittedName>
</protein>
<keyword evidence="4" id="KW-1185">Reference proteome</keyword>
<dbReference type="AlphaFoldDB" id="A0A0C3QLH9"/>
<name>A0A0C3QLH9_9AGAM</name>
<dbReference type="Proteomes" id="UP000054248">
    <property type="component" value="Unassembled WGS sequence"/>
</dbReference>
<accession>A0A0C3QLH9</accession>
<organism evidence="3 4">
    <name type="scientific">Tulasnella calospora MUT 4182</name>
    <dbReference type="NCBI Taxonomy" id="1051891"/>
    <lineage>
        <taxon>Eukaryota</taxon>
        <taxon>Fungi</taxon>
        <taxon>Dikarya</taxon>
        <taxon>Basidiomycota</taxon>
        <taxon>Agaricomycotina</taxon>
        <taxon>Agaricomycetes</taxon>
        <taxon>Cantharellales</taxon>
        <taxon>Tulasnellaceae</taxon>
        <taxon>Tulasnella</taxon>
    </lineage>
</organism>
<dbReference type="HOGENOM" id="CLU_1876969_0_0_1"/>
<feature type="region of interest" description="Disordered" evidence="1">
    <location>
        <begin position="1"/>
        <end position="35"/>
    </location>
</feature>
<feature type="compositionally biased region" description="Basic and acidic residues" evidence="1">
    <location>
        <begin position="100"/>
        <end position="136"/>
    </location>
</feature>
<dbReference type="OrthoDB" id="3141857at2759"/>
<evidence type="ECO:0000313" key="3">
    <source>
        <dbReference type="EMBL" id="KIO33615.1"/>
    </source>
</evidence>
<feature type="region of interest" description="Disordered" evidence="1">
    <location>
        <begin position="88"/>
        <end position="136"/>
    </location>
</feature>
<keyword evidence="2" id="KW-0472">Membrane</keyword>
<feature type="transmembrane region" description="Helical" evidence="2">
    <location>
        <begin position="58"/>
        <end position="79"/>
    </location>
</feature>
<keyword evidence="2" id="KW-0812">Transmembrane</keyword>
<evidence type="ECO:0000256" key="2">
    <source>
        <dbReference type="SAM" id="Phobius"/>
    </source>
</evidence>
<reference evidence="3 4" key="1">
    <citation type="submission" date="2014-04" db="EMBL/GenBank/DDBJ databases">
        <authorList>
            <consortium name="DOE Joint Genome Institute"/>
            <person name="Kuo A."/>
            <person name="Girlanda M."/>
            <person name="Perotto S."/>
            <person name="Kohler A."/>
            <person name="Nagy L.G."/>
            <person name="Floudas D."/>
            <person name="Copeland A."/>
            <person name="Barry K.W."/>
            <person name="Cichocki N."/>
            <person name="Veneault-Fourrey C."/>
            <person name="LaButti K."/>
            <person name="Lindquist E.A."/>
            <person name="Lipzen A."/>
            <person name="Lundell T."/>
            <person name="Morin E."/>
            <person name="Murat C."/>
            <person name="Sun H."/>
            <person name="Tunlid A."/>
            <person name="Henrissat B."/>
            <person name="Grigoriev I.V."/>
            <person name="Hibbett D.S."/>
            <person name="Martin F."/>
            <person name="Nordberg H.P."/>
            <person name="Cantor M.N."/>
            <person name="Hua S.X."/>
        </authorList>
    </citation>
    <scope>NUCLEOTIDE SEQUENCE [LARGE SCALE GENOMIC DNA]</scope>
    <source>
        <strain evidence="3 4">MUT 4182</strain>
    </source>
</reference>
<sequence>MADNTRPGPLPPKEPGVHPSHPDPTRMARRFARRDPQLYPVRASCSAVPKGSMLRRIFFSQQLAAAVVGILGVGAWFALYKKPAELSSPGAVGGLPHSPETSKSRIEEWKHAPQVHDRNPEKDQDVHLPSKDAAKR</sequence>
<keyword evidence="2" id="KW-1133">Transmembrane helix</keyword>
<evidence type="ECO:0000313" key="4">
    <source>
        <dbReference type="Proteomes" id="UP000054248"/>
    </source>
</evidence>
<reference evidence="4" key="2">
    <citation type="submission" date="2015-01" db="EMBL/GenBank/DDBJ databases">
        <title>Evolutionary Origins and Diversification of the Mycorrhizal Mutualists.</title>
        <authorList>
            <consortium name="DOE Joint Genome Institute"/>
            <consortium name="Mycorrhizal Genomics Consortium"/>
            <person name="Kohler A."/>
            <person name="Kuo A."/>
            <person name="Nagy L.G."/>
            <person name="Floudas D."/>
            <person name="Copeland A."/>
            <person name="Barry K.W."/>
            <person name="Cichocki N."/>
            <person name="Veneault-Fourrey C."/>
            <person name="LaButti K."/>
            <person name="Lindquist E.A."/>
            <person name="Lipzen A."/>
            <person name="Lundell T."/>
            <person name="Morin E."/>
            <person name="Murat C."/>
            <person name="Riley R."/>
            <person name="Ohm R."/>
            <person name="Sun H."/>
            <person name="Tunlid A."/>
            <person name="Henrissat B."/>
            <person name="Grigoriev I.V."/>
            <person name="Hibbett D.S."/>
            <person name="Martin F."/>
        </authorList>
    </citation>
    <scope>NUCLEOTIDE SEQUENCE [LARGE SCALE GENOMIC DNA]</scope>
    <source>
        <strain evidence="4">MUT 4182</strain>
    </source>
</reference>
<dbReference type="EMBL" id="KN822947">
    <property type="protein sequence ID" value="KIO33615.1"/>
    <property type="molecule type" value="Genomic_DNA"/>
</dbReference>